<accession>A0A225WQY8</accession>
<comment type="caution">
    <text evidence="1">The sequence shown here is derived from an EMBL/GenBank/DDBJ whole genome shotgun (WGS) entry which is preliminary data.</text>
</comment>
<evidence type="ECO:0000313" key="1">
    <source>
        <dbReference type="EMBL" id="OWZ19658.1"/>
    </source>
</evidence>
<keyword evidence="2" id="KW-1185">Reference proteome</keyword>
<name>A0A225WQY8_9STRA</name>
<dbReference type="Proteomes" id="UP000198211">
    <property type="component" value="Unassembled WGS sequence"/>
</dbReference>
<dbReference type="AlphaFoldDB" id="A0A225WQY8"/>
<dbReference type="EMBL" id="NBNE01000417">
    <property type="protein sequence ID" value="OWZ19658.1"/>
    <property type="molecule type" value="Genomic_DNA"/>
</dbReference>
<gene>
    <name evidence="1" type="ORF">PHMEG_0006064</name>
</gene>
<organism evidence="1 2">
    <name type="scientific">Phytophthora megakarya</name>
    <dbReference type="NCBI Taxonomy" id="4795"/>
    <lineage>
        <taxon>Eukaryota</taxon>
        <taxon>Sar</taxon>
        <taxon>Stramenopiles</taxon>
        <taxon>Oomycota</taxon>
        <taxon>Peronosporomycetes</taxon>
        <taxon>Peronosporales</taxon>
        <taxon>Peronosporaceae</taxon>
        <taxon>Phytophthora</taxon>
    </lineage>
</organism>
<reference evidence="2" key="1">
    <citation type="submission" date="2017-03" db="EMBL/GenBank/DDBJ databases">
        <title>Phytopthora megakarya and P. palmivora, two closely related causual agents of cacao black pod achieved similar genome size and gene model numbers by different mechanisms.</title>
        <authorList>
            <person name="Ali S."/>
            <person name="Shao J."/>
            <person name="Larry D.J."/>
            <person name="Kronmiller B."/>
            <person name="Shen D."/>
            <person name="Strem M.D."/>
            <person name="Melnick R.L."/>
            <person name="Guiltinan M.J."/>
            <person name="Tyler B.M."/>
            <person name="Meinhardt L.W."/>
            <person name="Bailey B.A."/>
        </authorList>
    </citation>
    <scope>NUCLEOTIDE SEQUENCE [LARGE SCALE GENOMIC DNA]</scope>
    <source>
        <strain evidence="2">zdho120</strain>
    </source>
</reference>
<protein>
    <submittedName>
        <fullName evidence="1">Uncharacterized protein</fullName>
    </submittedName>
</protein>
<proteinExistence type="predicted"/>
<sequence>MGCPRSSHDTARLELLLQSFIIFKVSKSNLIPGNICQELTTHHKRSQLLSCNSKTCATSTPYARRLRRGKLETCEEVKIVTLAEIGAHITQVCPPQSPCLTASMNAFARNLAIQGPNPSHIRNWRIRRFDIDMRTLPKLSTSQRYVESYKRHHLGFNDFHEFLGIQRGVGEGNVYAKSHIGNGVDEDPFILGITSKRLVQSAARDPSTFVLLHVEATFKLNSSYSPVVVIGVSVRLRTFYLLTLVIVSQCTDPVYVTSGSQESSIDDSPRLFTNSSNSFFASL</sequence>
<evidence type="ECO:0000313" key="2">
    <source>
        <dbReference type="Proteomes" id="UP000198211"/>
    </source>
</evidence>